<keyword evidence="3" id="KW-1185">Reference proteome</keyword>
<protein>
    <submittedName>
        <fullName evidence="2">Uncharacterized protein</fullName>
    </submittedName>
</protein>
<dbReference type="AlphaFoldDB" id="A0A834KCD6"/>
<feature type="region of interest" description="Disordered" evidence="1">
    <location>
        <begin position="164"/>
        <end position="183"/>
    </location>
</feature>
<proteinExistence type="predicted"/>
<name>A0A834KCD6_VESPE</name>
<reference evidence="2" key="1">
    <citation type="journal article" date="2020" name="G3 (Bethesda)">
        <title>High-Quality Assemblies for Three Invasive Social Wasps from the &lt;i&gt;Vespula&lt;/i&gt; Genus.</title>
        <authorList>
            <person name="Harrop T.W.R."/>
            <person name="Guhlin J."/>
            <person name="McLaughlin G.M."/>
            <person name="Permina E."/>
            <person name="Stockwell P."/>
            <person name="Gilligan J."/>
            <person name="Le Lec M.F."/>
            <person name="Gruber M.A.M."/>
            <person name="Quinn O."/>
            <person name="Lovegrove M."/>
            <person name="Duncan E.J."/>
            <person name="Remnant E.J."/>
            <person name="Van Eeckhoven J."/>
            <person name="Graham B."/>
            <person name="Knapp R.A."/>
            <person name="Langford K.W."/>
            <person name="Kronenberg Z."/>
            <person name="Press M.O."/>
            <person name="Eacker S.M."/>
            <person name="Wilson-Rankin E.E."/>
            <person name="Purcell J."/>
            <person name="Lester P.J."/>
            <person name="Dearden P.K."/>
        </authorList>
    </citation>
    <scope>NUCLEOTIDE SEQUENCE</scope>
    <source>
        <strain evidence="2">Volc-1</strain>
    </source>
</reference>
<dbReference type="EMBL" id="JACSDY010000016">
    <property type="protein sequence ID" value="KAF7404108.1"/>
    <property type="molecule type" value="Genomic_DNA"/>
</dbReference>
<comment type="caution">
    <text evidence="2">The sequence shown here is derived from an EMBL/GenBank/DDBJ whole genome shotgun (WGS) entry which is preliminary data.</text>
</comment>
<evidence type="ECO:0000256" key="1">
    <source>
        <dbReference type="SAM" id="MobiDB-lite"/>
    </source>
</evidence>
<evidence type="ECO:0000313" key="2">
    <source>
        <dbReference type="EMBL" id="KAF7404108.1"/>
    </source>
</evidence>
<accession>A0A834KCD6</accession>
<dbReference type="Proteomes" id="UP000600918">
    <property type="component" value="Unassembled WGS sequence"/>
</dbReference>
<feature type="compositionally biased region" description="Basic and acidic residues" evidence="1">
    <location>
        <begin position="172"/>
        <end position="183"/>
    </location>
</feature>
<organism evidence="2 3">
    <name type="scientific">Vespula pensylvanica</name>
    <name type="common">Western yellow jacket</name>
    <name type="synonym">Wasp</name>
    <dbReference type="NCBI Taxonomy" id="30213"/>
    <lineage>
        <taxon>Eukaryota</taxon>
        <taxon>Metazoa</taxon>
        <taxon>Ecdysozoa</taxon>
        <taxon>Arthropoda</taxon>
        <taxon>Hexapoda</taxon>
        <taxon>Insecta</taxon>
        <taxon>Pterygota</taxon>
        <taxon>Neoptera</taxon>
        <taxon>Endopterygota</taxon>
        <taxon>Hymenoptera</taxon>
        <taxon>Apocrita</taxon>
        <taxon>Aculeata</taxon>
        <taxon>Vespoidea</taxon>
        <taxon>Vespidae</taxon>
        <taxon>Vespinae</taxon>
        <taxon>Vespula</taxon>
    </lineage>
</organism>
<gene>
    <name evidence="2" type="ORF">H0235_014802</name>
</gene>
<sequence length="183" mass="21149">METFSQQVDRQIPLKRMQNVRLDSVDCIICEMEITLRLDDKDCLRFSKRLLKRRVKKGAWNSYGLDEAEEKFKPRAASSRKQEISRVKMAFLMAEKVSAGASSLNHEVDLSDSQNAHIQEIFRIYDRRHEDAFLSFNKVRAVPRHSCRRNETCYANTVERTEISEASNSTTDIEKEEGSEIGG</sequence>
<evidence type="ECO:0000313" key="3">
    <source>
        <dbReference type="Proteomes" id="UP000600918"/>
    </source>
</evidence>